<dbReference type="AlphaFoldDB" id="A0A126T314"/>
<proteinExistence type="predicted"/>
<feature type="transmembrane region" description="Helical" evidence="1">
    <location>
        <begin position="47"/>
        <end position="64"/>
    </location>
</feature>
<keyword evidence="1" id="KW-1133">Transmembrane helix</keyword>
<dbReference type="EMBL" id="CP014476">
    <property type="protein sequence ID" value="AMK76459.1"/>
    <property type="molecule type" value="Genomic_DNA"/>
</dbReference>
<feature type="transmembrane region" description="Helical" evidence="1">
    <location>
        <begin position="12"/>
        <end position="27"/>
    </location>
</feature>
<reference evidence="3 4" key="1">
    <citation type="journal article" date="2015" name="Environ. Microbiol.">
        <title>Methane oxidation coupled to nitrate reduction under hypoxia by the Gammaproteobacterium Methylomonas denitrificans, sp. nov. type strain FJG1.</title>
        <authorList>
            <person name="Kits K.D."/>
            <person name="Klotz M.G."/>
            <person name="Stein L.Y."/>
        </authorList>
    </citation>
    <scope>NUCLEOTIDE SEQUENCE [LARGE SCALE GENOMIC DNA]</scope>
    <source>
        <strain evidence="3 4">FJG1</strain>
    </source>
</reference>
<accession>A0A126T314</accession>
<name>A0A126T314_9GAMM</name>
<evidence type="ECO:0000259" key="2">
    <source>
        <dbReference type="Pfam" id="PF04892"/>
    </source>
</evidence>
<keyword evidence="1" id="KW-0812">Transmembrane</keyword>
<dbReference type="RefSeq" id="WP_036278536.1">
    <property type="nucleotide sequence ID" value="NZ_CP014476.1"/>
</dbReference>
<evidence type="ECO:0000256" key="1">
    <source>
        <dbReference type="SAM" id="Phobius"/>
    </source>
</evidence>
<dbReference type="STRING" id="1538553.JT25_008130"/>
<dbReference type="OrthoDB" id="5574195at2"/>
<dbReference type="PANTHER" id="PTHR28008">
    <property type="entry name" value="DOMAIN PROTEIN, PUTATIVE (AFU_ORTHOLOGUE AFUA_3G10980)-RELATED"/>
    <property type="match status" value="1"/>
</dbReference>
<dbReference type="KEGG" id="mdn:JT25_008130"/>
<protein>
    <recommendedName>
        <fullName evidence="2">VanZ-like domain-containing protein</fullName>
    </recommendedName>
</protein>
<feature type="domain" description="VanZ-like" evidence="2">
    <location>
        <begin position="14"/>
        <end position="121"/>
    </location>
</feature>
<evidence type="ECO:0000313" key="3">
    <source>
        <dbReference type="EMBL" id="AMK76459.1"/>
    </source>
</evidence>
<keyword evidence="4" id="KW-1185">Reference proteome</keyword>
<dbReference type="InterPro" id="IPR006976">
    <property type="entry name" value="VanZ-like"/>
</dbReference>
<sequence>MAKYKGERKHAVIFILLSIVWISFLFVESSQPPSKIISEVSGLDKVAHFVAFGILTLLLIATSFNLNGKKAISLFLLPSLISMLFGVIEESYQMYVPGRLGSLSDMAADICGSVFAVFVAKYTMTITKIYNTAVDD</sequence>
<dbReference type="Proteomes" id="UP000030512">
    <property type="component" value="Chromosome"/>
</dbReference>
<dbReference type="PANTHER" id="PTHR28008:SF1">
    <property type="entry name" value="DOMAIN PROTEIN, PUTATIVE (AFU_ORTHOLOGUE AFUA_3G10980)-RELATED"/>
    <property type="match status" value="1"/>
</dbReference>
<organism evidence="3 4">
    <name type="scientific">Methylomonas denitrificans</name>
    <dbReference type="NCBI Taxonomy" id="1538553"/>
    <lineage>
        <taxon>Bacteria</taxon>
        <taxon>Pseudomonadati</taxon>
        <taxon>Pseudomonadota</taxon>
        <taxon>Gammaproteobacteria</taxon>
        <taxon>Methylococcales</taxon>
        <taxon>Methylococcaceae</taxon>
        <taxon>Methylomonas</taxon>
    </lineage>
</organism>
<gene>
    <name evidence="3" type="ORF">JT25_008130</name>
</gene>
<dbReference type="Pfam" id="PF04892">
    <property type="entry name" value="VanZ"/>
    <property type="match status" value="1"/>
</dbReference>
<feature type="transmembrane region" description="Helical" evidence="1">
    <location>
        <begin position="100"/>
        <end position="120"/>
    </location>
</feature>
<dbReference type="NCBIfam" id="NF037970">
    <property type="entry name" value="vanZ_1"/>
    <property type="match status" value="1"/>
</dbReference>
<keyword evidence="1" id="KW-0472">Membrane</keyword>
<evidence type="ECO:0000313" key="4">
    <source>
        <dbReference type="Proteomes" id="UP000030512"/>
    </source>
</evidence>
<feature type="transmembrane region" description="Helical" evidence="1">
    <location>
        <begin position="71"/>
        <end position="88"/>
    </location>
</feature>